<keyword evidence="2" id="KW-0456">Lyase</keyword>
<evidence type="ECO:0000313" key="3">
    <source>
        <dbReference type="EMBL" id="GGK62623.1"/>
    </source>
</evidence>
<dbReference type="EMBL" id="BMMW01000004">
    <property type="protein sequence ID" value="GGK62623.1"/>
    <property type="molecule type" value="Genomic_DNA"/>
</dbReference>
<gene>
    <name evidence="3" type="ORF">GCM10011591_38550</name>
</gene>
<dbReference type="AlphaFoldDB" id="A0A917VCF9"/>
<evidence type="ECO:0000256" key="1">
    <source>
        <dbReference type="ARBA" id="ARBA00022723"/>
    </source>
</evidence>
<evidence type="ECO:0008006" key="5">
    <source>
        <dbReference type="Google" id="ProtNLM"/>
    </source>
</evidence>
<evidence type="ECO:0000313" key="4">
    <source>
        <dbReference type="Proteomes" id="UP000612956"/>
    </source>
</evidence>
<reference evidence="3" key="2">
    <citation type="submission" date="2020-09" db="EMBL/GenBank/DDBJ databases">
        <authorList>
            <person name="Sun Q."/>
            <person name="Zhou Y."/>
        </authorList>
    </citation>
    <scope>NUCLEOTIDE SEQUENCE</scope>
    <source>
        <strain evidence="3">CGMCC 4.7278</strain>
    </source>
</reference>
<dbReference type="Gene3D" id="3.40.50.1400">
    <property type="match status" value="1"/>
</dbReference>
<dbReference type="SUPFAM" id="SSF53800">
    <property type="entry name" value="Chelatase"/>
    <property type="match status" value="1"/>
</dbReference>
<protein>
    <recommendedName>
        <fullName evidence="5">Sirohydrochlorin chelatase</fullName>
    </recommendedName>
</protein>
<reference evidence="3" key="1">
    <citation type="journal article" date="2014" name="Int. J. Syst. Evol. Microbiol.">
        <title>Complete genome sequence of Corynebacterium casei LMG S-19264T (=DSM 44701T), isolated from a smear-ripened cheese.</title>
        <authorList>
            <consortium name="US DOE Joint Genome Institute (JGI-PGF)"/>
            <person name="Walter F."/>
            <person name="Albersmeier A."/>
            <person name="Kalinowski J."/>
            <person name="Ruckert C."/>
        </authorList>
    </citation>
    <scope>NUCLEOTIDE SEQUENCE</scope>
    <source>
        <strain evidence="3">CGMCC 4.7278</strain>
    </source>
</reference>
<sequence length="96" mass="10264">MADRLADRLGVTAEICFATSEPGVSIAVDRLRARGVDHIVVAPWFLAPGLLTDRLRTAAPDLVHAGTLGAHPLLADVVWDRYDATLSASMKWALSA</sequence>
<organism evidence="3 4">
    <name type="scientific">Nocardia camponoti</name>
    <dbReference type="NCBI Taxonomy" id="1616106"/>
    <lineage>
        <taxon>Bacteria</taxon>
        <taxon>Bacillati</taxon>
        <taxon>Actinomycetota</taxon>
        <taxon>Actinomycetes</taxon>
        <taxon>Mycobacteriales</taxon>
        <taxon>Nocardiaceae</taxon>
        <taxon>Nocardia</taxon>
    </lineage>
</organism>
<dbReference type="GO" id="GO:0016829">
    <property type="term" value="F:lyase activity"/>
    <property type="evidence" value="ECO:0007669"/>
    <property type="project" value="UniProtKB-KW"/>
</dbReference>
<dbReference type="Pfam" id="PF01903">
    <property type="entry name" value="CbiX"/>
    <property type="match status" value="1"/>
</dbReference>
<proteinExistence type="predicted"/>
<dbReference type="InterPro" id="IPR002762">
    <property type="entry name" value="CbiX-like"/>
</dbReference>
<comment type="caution">
    <text evidence="3">The sequence shown here is derived from an EMBL/GenBank/DDBJ whole genome shotgun (WGS) entry which is preliminary data.</text>
</comment>
<evidence type="ECO:0000256" key="2">
    <source>
        <dbReference type="ARBA" id="ARBA00023239"/>
    </source>
</evidence>
<dbReference type="Proteomes" id="UP000612956">
    <property type="component" value="Unassembled WGS sequence"/>
</dbReference>
<accession>A0A917VCF9</accession>
<keyword evidence="4" id="KW-1185">Reference proteome</keyword>
<keyword evidence="1" id="KW-0479">Metal-binding</keyword>
<name>A0A917VCF9_9NOCA</name>
<dbReference type="GO" id="GO:0046872">
    <property type="term" value="F:metal ion binding"/>
    <property type="evidence" value="ECO:0007669"/>
    <property type="project" value="UniProtKB-KW"/>
</dbReference>